<proteinExistence type="inferred from homology"/>
<feature type="compositionally biased region" description="Basic and acidic residues" evidence="7">
    <location>
        <begin position="674"/>
        <end position="684"/>
    </location>
</feature>
<dbReference type="CDD" id="cd01127">
    <property type="entry name" value="TrwB_TraG_TraD_VirD4"/>
    <property type="match status" value="1"/>
</dbReference>
<comment type="similarity">
    <text evidence="2">Belongs to the VirD4/TraG family.</text>
</comment>
<dbReference type="Pfam" id="PF02534">
    <property type="entry name" value="T4SS-DNA_transf"/>
    <property type="match status" value="2"/>
</dbReference>
<gene>
    <name evidence="9" type="ordered locus">Cphamn1_0686</name>
</gene>
<evidence type="ECO:0000256" key="3">
    <source>
        <dbReference type="ARBA" id="ARBA00022475"/>
    </source>
</evidence>
<dbReference type="SUPFAM" id="SSF52540">
    <property type="entry name" value="P-loop containing nucleoside triphosphate hydrolases"/>
    <property type="match status" value="1"/>
</dbReference>
<dbReference type="eggNOG" id="COG3505">
    <property type="taxonomic scope" value="Bacteria"/>
</dbReference>
<evidence type="ECO:0000256" key="7">
    <source>
        <dbReference type="SAM" id="MobiDB-lite"/>
    </source>
</evidence>
<accession>B3ENB4</accession>
<feature type="region of interest" description="Disordered" evidence="7">
    <location>
        <begin position="647"/>
        <end position="684"/>
    </location>
</feature>
<dbReference type="InterPro" id="IPR051539">
    <property type="entry name" value="T4SS-coupling_protein"/>
</dbReference>
<evidence type="ECO:0000256" key="2">
    <source>
        <dbReference type="ARBA" id="ARBA00008806"/>
    </source>
</evidence>
<feature type="transmembrane region" description="Helical" evidence="8">
    <location>
        <begin position="12"/>
        <end position="34"/>
    </location>
</feature>
<feature type="compositionally biased region" description="Basic and acidic residues" evidence="7">
    <location>
        <begin position="729"/>
        <end position="744"/>
    </location>
</feature>
<dbReference type="KEGG" id="cpb:Cphamn1_0686"/>
<keyword evidence="5 8" id="KW-1133">Transmembrane helix</keyword>
<evidence type="ECO:0000256" key="6">
    <source>
        <dbReference type="ARBA" id="ARBA00023136"/>
    </source>
</evidence>
<name>B3ENB4_CHLPB</name>
<feature type="region of interest" description="Disordered" evidence="7">
    <location>
        <begin position="717"/>
        <end position="756"/>
    </location>
</feature>
<protein>
    <submittedName>
        <fullName evidence="9">TRAG family protein</fullName>
    </submittedName>
</protein>
<keyword evidence="4 8" id="KW-0812">Transmembrane</keyword>
<dbReference type="GO" id="GO:0005886">
    <property type="term" value="C:plasma membrane"/>
    <property type="evidence" value="ECO:0007669"/>
    <property type="project" value="UniProtKB-SubCell"/>
</dbReference>
<comment type="subcellular location">
    <subcellularLocation>
        <location evidence="1">Cell membrane</location>
        <topology evidence="1">Multi-pass membrane protein</topology>
    </subcellularLocation>
</comment>
<reference evidence="9" key="1">
    <citation type="submission" date="2008-06" db="EMBL/GenBank/DDBJ databases">
        <title>Complete sequence of Chlorobium phaeobacteroides BS1.</title>
        <authorList>
            <consortium name="US DOE Joint Genome Institute"/>
            <person name="Lucas S."/>
            <person name="Copeland A."/>
            <person name="Lapidus A."/>
            <person name="Glavina del Rio T."/>
            <person name="Dalin E."/>
            <person name="Tice H."/>
            <person name="Bruce D."/>
            <person name="Goodwin L."/>
            <person name="Pitluck S."/>
            <person name="Schmutz J."/>
            <person name="Larimer F."/>
            <person name="Land M."/>
            <person name="Hauser L."/>
            <person name="Kyrpides N."/>
            <person name="Ovchinnikova G."/>
            <person name="Li T."/>
            <person name="Liu Z."/>
            <person name="Zhao F."/>
            <person name="Overmann J."/>
            <person name="Bryant D.A."/>
            <person name="Richardson P."/>
        </authorList>
    </citation>
    <scope>NUCLEOTIDE SEQUENCE [LARGE SCALE GENOMIC DNA]</scope>
    <source>
        <strain evidence="9">BS1</strain>
    </source>
</reference>
<dbReference type="OrthoDB" id="9759295at2"/>
<feature type="transmembrane region" description="Helical" evidence="8">
    <location>
        <begin position="77"/>
        <end position="98"/>
    </location>
</feature>
<dbReference type="PANTHER" id="PTHR37937">
    <property type="entry name" value="CONJUGATIVE TRANSFER: DNA TRANSPORT"/>
    <property type="match status" value="1"/>
</dbReference>
<evidence type="ECO:0000256" key="5">
    <source>
        <dbReference type="ARBA" id="ARBA00022989"/>
    </source>
</evidence>
<evidence type="ECO:0000313" key="9">
    <source>
        <dbReference type="EMBL" id="ACE03644.1"/>
    </source>
</evidence>
<organism evidence="9">
    <name type="scientific">Chlorobium phaeobacteroides (strain BS1)</name>
    <dbReference type="NCBI Taxonomy" id="331678"/>
    <lineage>
        <taxon>Bacteria</taxon>
        <taxon>Pseudomonadati</taxon>
        <taxon>Chlorobiota</taxon>
        <taxon>Chlorobiia</taxon>
        <taxon>Chlorobiales</taxon>
        <taxon>Chlorobiaceae</taxon>
        <taxon>Chlorobium/Pelodictyon group</taxon>
        <taxon>Chlorobium</taxon>
    </lineage>
</organism>
<dbReference type="EMBL" id="CP001101">
    <property type="protein sequence ID" value="ACE03644.1"/>
    <property type="molecule type" value="Genomic_DNA"/>
</dbReference>
<dbReference type="PANTHER" id="PTHR37937:SF1">
    <property type="entry name" value="CONJUGATIVE TRANSFER: DNA TRANSPORT"/>
    <property type="match status" value="1"/>
</dbReference>
<evidence type="ECO:0000256" key="1">
    <source>
        <dbReference type="ARBA" id="ARBA00004651"/>
    </source>
</evidence>
<evidence type="ECO:0000256" key="8">
    <source>
        <dbReference type="SAM" id="Phobius"/>
    </source>
</evidence>
<feature type="transmembrane region" description="Helical" evidence="8">
    <location>
        <begin position="46"/>
        <end position="65"/>
    </location>
</feature>
<dbReference type="Gene3D" id="3.40.50.300">
    <property type="entry name" value="P-loop containing nucleotide triphosphate hydrolases"/>
    <property type="match status" value="1"/>
</dbReference>
<dbReference type="InterPro" id="IPR003688">
    <property type="entry name" value="TraG/VirD4"/>
</dbReference>
<dbReference type="STRING" id="331678.Cphamn1_0686"/>
<dbReference type="AlphaFoldDB" id="B3ENB4"/>
<keyword evidence="6 8" id="KW-0472">Membrane</keyword>
<dbReference type="NCBIfam" id="NF010450">
    <property type="entry name" value="PRK13876.1"/>
    <property type="match status" value="1"/>
</dbReference>
<evidence type="ECO:0000256" key="4">
    <source>
        <dbReference type="ARBA" id="ARBA00022692"/>
    </source>
</evidence>
<dbReference type="HOGENOM" id="CLU_012039_0_1_10"/>
<keyword evidence="3" id="KW-1003">Cell membrane</keyword>
<dbReference type="InterPro" id="IPR027417">
    <property type="entry name" value="P-loop_NTPase"/>
</dbReference>
<sequence>MNNTRTINVFYSHVSAGLVFTLLGMWCSTQYVAYALGYQPALGKPVFILNGYPLYEPWLWMYWAYHFEPYAPQVFDMASWITYTSFFVMFGLMVVLAIRRARYRSASGVYGTARWANRKELERVGLLEDKGVILAQGNDAKFHSVVKTDASGDVNVQWVMDREGKEVLRHNGPEHVFCFAPTRSGKGVGLVIPTLLTWTGSCVVYDIKKENWAATSGWRRKFSHCLRFEPTTPGSVRFNPLLEIRKGLYEVRDAQNIADILVDPEGSLERRDHWDKTAHTIFVGAILHILYAEKDKSIAGLVGFLSDPDRSIEETLHYMLNTQHLTNAPHPVVASCAREALNKSPNELSGVISTAMTFLALFRDPIIAENTAVSDFHIEDLMNSRRPVSLYIVVPPSDIDRTKPLIRLILNQMGRRLTEKMTFRQMKSGKDASALNVLLKNMQRPNDKLTAQKEQPKHRMLLMLDEFPSLGRLSFFETELAYLAGYGIKCIMISQSLNQIEKAYGQNNSILDNSHVRITYGALDERTAKRISDLLGQATEKRRQMNFAGSRLAPWLGHVMETEQESPRPLLTPGEILQLPGDDALLMVGGIPPYRAKKVMYYQDDRFKERAWLPAPDTDEEQVAELFKSQTLRNDWCIDDDRDVASMQNQPNKDVRDDDGITQPDHSGSAIGGKECETGQEDQKWEKDLEKDAILLALEEKVLSDESEQKALFASANEEAELSQNQKVLQEKMRRAQERNRSIELSRSPGGGELPL</sequence>